<feature type="transmembrane region" description="Helical" evidence="1">
    <location>
        <begin position="28"/>
        <end position="51"/>
    </location>
</feature>
<keyword evidence="1" id="KW-1133">Transmembrane helix</keyword>
<evidence type="ECO:0000313" key="3">
    <source>
        <dbReference type="Proteomes" id="UP000223071"/>
    </source>
</evidence>
<organism evidence="2 3">
    <name type="scientific">Tepidiforma thermophila (strain KCTC 52669 / CGMCC 1.13589 / G233)</name>
    <dbReference type="NCBI Taxonomy" id="2761530"/>
    <lineage>
        <taxon>Bacteria</taxon>
        <taxon>Bacillati</taxon>
        <taxon>Chloroflexota</taxon>
        <taxon>Tepidiformia</taxon>
        <taxon>Tepidiformales</taxon>
        <taxon>Tepidiformaceae</taxon>
        <taxon>Tepidiforma</taxon>
    </lineage>
</organism>
<dbReference type="Proteomes" id="UP000223071">
    <property type="component" value="Unassembled WGS sequence"/>
</dbReference>
<dbReference type="EMBL" id="PDJQ01000001">
    <property type="protein sequence ID" value="PFG74611.1"/>
    <property type="molecule type" value="Genomic_DNA"/>
</dbReference>
<accession>A0A2A9HHJ0</accession>
<gene>
    <name evidence="2" type="ORF">A9A59_1848</name>
</gene>
<reference evidence="2 3" key="1">
    <citation type="submission" date="2017-09" db="EMBL/GenBank/DDBJ databases">
        <title>Sequencing the genomes of two abundant thermophiles in Great Basin hot springs: Thermocrinis jamiesonii and novel Chloroflexi Thermoflexus hugenholtzii.</title>
        <authorList>
            <person name="Hedlund B."/>
        </authorList>
    </citation>
    <scope>NUCLEOTIDE SEQUENCE [LARGE SCALE GENOMIC DNA]</scope>
    <source>
        <strain evidence="2 3">G233</strain>
    </source>
</reference>
<evidence type="ECO:0000313" key="2">
    <source>
        <dbReference type="EMBL" id="PFG74611.1"/>
    </source>
</evidence>
<comment type="caution">
    <text evidence="2">The sequence shown here is derived from an EMBL/GenBank/DDBJ whole genome shotgun (WGS) entry which is preliminary data.</text>
</comment>
<evidence type="ECO:0000256" key="1">
    <source>
        <dbReference type="SAM" id="Phobius"/>
    </source>
</evidence>
<proteinExistence type="predicted"/>
<keyword evidence="1" id="KW-0812">Transmembrane</keyword>
<sequence>MADHHHAPANPNAAPMHTDVRESFDPGAVAFCYILAVIALVAGLVSGLVFVND</sequence>
<keyword evidence="3" id="KW-1185">Reference proteome</keyword>
<dbReference type="AlphaFoldDB" id="A0A2A9HHJ0"/>
<dbReference type="RefSeq" id="WP_165772626.1">
    <property type="nucleotide sequence ID" value="NZ_PDJQ01000001.1"/>
</dbReference>
<protein>
    <submittedName>
        <fullName evidence="2">Uncharacterized protein</fullName>
    </submittedName>
</protein>
<keyword evidence="1" id="KW-0472">Membrane</keyword>
<name>A0A2A9HHJ0_TEPT2</name>